<evidence type="ECO:0000313" key="3">
    <source>
        <dbReference type="Proteomes" id="UP000606974"/>
    </source>
</evidence>
<sequence length="517" mass="54284">MRRPSATERFPERVMLENSIATFNMMSQAGLCPVAYGLKSILLAVGSYLSEEDRHSSAQGKREDMELGPFHERFFIRDIDDIAHNRAKIDAICAFYFAAAHNRAFNNLAHKHLKQLERQCENLYVSRMEENLCTSLLQAHDRAELLQETQNAAQRLQLALGRVRKGDKHLPPWGPPLLSGDRQIEQIKEWTFPLPWTIIHDKDPKLYITVAIATPWDPRIHSEEAFPSDAAELGILPPTAVPWGVKQFDTAPATLACEAIARAGAALATTASSARAEAGAVPTRATSRGTAQAGGVWTAPASSSPARVGASQAVTASRGAARAVGYPVTAAPVKAAGLGNSPATAAGSILASGTPLATAAPGVSAGAVASPTAEALGNKVRTNTSLASAMQRATIRMTNRYTPPAIPKSTEKSNTVSSLATAGAVGSAAQTDAATAQRAVGSTAGSSTMAKPASATTATGYMAPVGGSESPARADSPRASMPRPGQEPSKDGAVRAKEQELKARKLQSSSPSNVRSR</sequence>
<dbReference type="Proteomes" id="UP000606974">
    <property type="component" value="Unassembled WGS sequence"/>
</dbReference>
<feature type="region of interest" description="Disordered" evidence="1">
    <location>
        <begin position="395"/>
        <end position="414"/>
    </location>
</feature>
<dbReference type="OrthoDB" id="10370676at2759"/>
<accession>A0A8H7ASK5</accession>
<dbReference type="EMBL" id="JAACFV010000014">
    <property type="protein sequence ID" value="KAF7512197.1"/>
    <property type="molecule type" value="Genomic_DNA"/>
</dbReference>
<proteinExistence type="predicted"/>
<comment type="caution">
    <text evidence="2">The sequence shown here is derived from an EMBL/GenBank/DDBJ whole genome shotgun (WGS) entry which is preliminary data.</text>
</comment>
<feature type="region of interest" description="Disordered" evidence="1">
    <location>
        <begin position="441"/>
        <end position="517"/>
    </location>
</feature>
<protein>
    <submittedName>
        <fullName evidence="2">Uncharacterized protein</fullName>
    </submittedName>
</protein>
<keyword evidence="3" id="KW-1185">Reference proteome</keyword>
<feature type="region of interest" description="Disordered" evidence="1">
    <location>
        <begin position="279"/>
        <end position="304"/>
    </location>
</feature>
<feature type="compositionally biased region" description="Basic and acidic residues" evidence="1">
    <location>
        <begin position="488"/>
        <end position="503"/>
    </location>
</feature>
<evidence type="ECO:0000313" key="2">
    <source>
        <dbReference type="EMBL" id="KAF7512197.1"/>
    </source>
</evidence>
<dbReference type="AlphaFoldDB" id="A0A8H7ASK5"/>
<name>A0A8H7ASK5_9EURO</name>
<evidence type="ECO:0000256" key="1">
    <source>
        <dbReference type="SAM" id="MobiDB-lite"/>
    </source>
</evidence>
<feature type="compositionally biased region" description="Polar residues" evidence="1">
    <location>
        <begin position="506"/>
        <end position="517"/>
    </location>
</feature>
<reference evidence="2" key="1">
    <citation type="submission" date="2020-02" db="EMBL/GenBank/DDBJ databases">
        <authorList>
            <person name="Palmer J.M."/>
        </authorList>
    </citation>
    <scope>NUCLEOTIDE SEQUENCE</scope>
    <source>
        <strain evidence="2">EPUS1.4</strain>
        <tissue evidence="2">Thallus</tissue>
    </source>
</reference>
<gene>
    <name evidence="2" type="ORF">GJ744_002359</name>
</gene>
<organism evidence="2 3">
    <name type="scientific">Endocarpon pusillum</name>
    <dbReference type="NCBI Taxonomy" id="364733"/>
    <lineage>
        <taxon>Eukaryota</taxon>
        <taxon>Fungi</taxon>
        <taxon>Dikarya</taxon>
        <taxon>Ascomycota</taxon>
        <taxon>Pezizomycotina</taxon>
        <taxon>Eurotiomycetes</taxon>
        <taxon>Chaetothyriomycetidae</taxon>
        <taxon>Verrucariales</taxon>
        <taxon>Verrucariaceae</taxon>
        <taxon>Endocarpon</taxon>
    </lineage>
</organism>
<feature type="compositionally biased region" description="Polar residues" evidence="1">
    <location>
        <begin position="443"/>
        <end position="459"/>
    </location>
</feature>